<proteinExistence type="predicted"/>
<keyword evidence="5 6" id="KW-0472">Membrane</keyword>
<dbReference type="EMBL" id="AWUE01019205">
    <property type="protein sequence ID" value="OMO75476.1"/>
    <property type="molecule type" value="Genomic_DNA"/>
</dbReference>
<comment type="subcellular location">
    <subcellularLocation>
        <location evidence="1">Membrane</location>
    </subcellularLocation>
</comment>
<dbReference type="PANTHER" id="PTHR46151:SF19">
    <property type="entry name" value="NEP1-INTERACTING PROTEIN 1-LIKE ISOFORM X1"/>
    <property type="match status" value="1"/>
</dbReference>
<dbReference type="GO" id="GO:0016020">
    <property type="term" value="C:membrane"/>
    <property type="evidence" value="ECO:0007669"/>
    <property type="project" value="UniProtKB-SubCell"/>
</dbReference>
<keyword evidence="2" id="KW-0479">Metal-binding</keyword>
<evidence type="ECO:0000256" key="4">
    <source>
        <dbReference type="ARBA" id="ARBA00022833"/>
    </source>
</evidence>
<gene>
    <name evidence="7" type="ORF">COLO4_26093</name>
</gene>
<dbReference type="OrthoDB" id="8062037at2759"/>
<dbReference type="Proteomes" id="UP000187203">
    <property type="component" value="Unassembled WGS sequence"/>
</dbReference>
<evidence type="ECO:0000256" key="1">
    <source>
        <dbReference type="ARBA" id="ARBA00004370"/>
    </source>
</evidence>
<keyword evidence="8" id="KW-1185">Reference proteome</keyword>
<sequence>MGLISISTLSPSIIVSCFPAEEARELCCSATLAVISKLFYAIFFLIFAMVGGILGALTGAFVGAKTKTGCLHGATVGAVKGSHFSIKFFKISLQVCSSDDMYLFQPINPMDSRFNEIPWIISRGTKSPAPFAFRTVHGGKQFIACHIAIICSTYRAFKSG</sequence>
<reference evidence="8" key="1">
    <citation type="submission" date="2013-09" db="EMBL/GenBank/DDBJ databases">
        <title>Corchorus olitorius genome sequencing.</title>
        <authorList>
            <person name="Alam M."/>
            <person name="Haque M.S."/>
            <person name="Islam M.S."/>
            <person name="Emdad E.M."/>
            <person name="Islam M.M."/>
            <person name="Ahmed B."/>
            <person name="Halim A."/>
            <person name="Hossen Q.M.M."/>
            <person name="Hossain M.Z."/>
            <person name="Ahmed R."/>
            <person name="Khan M.M."/>
            <person name="Islam R."/>
            <person name="Rashid M.M."/>
            <person name="Khan S.A."/>
            <person name="Rahman M.S."/>
            <person name="Alam M."/>
            <person name="Yahiya A.S."/>
            <person name="Khan M.S."/>
            <person name="Azam M.S."/>
            <person name="Haque T."/>
            <person name="Lashkar M.Z.H."/>
            <person name="Akhand A.I."/>
            <person name="Morshed G."/>
            <person name="Roy S."/>
            <person name="Uddin K.S."/>
            <person name="Rabeya T."/>
            <person name="Hossain A.S."/>
            <person name="Chowdhury A."/>
            <person name="Snigdha A.R."/>
            <person name="Mortoza M.S."/>
            <person name="Matin S.A."/>
            <person name="Hoque S.M.E."/>
            <person name="Islam M.K."/>
            <person name="Roy D.K."/>
            <person name="Haider R."/>
            <person name="Moosa M.M."/>
            <person name="Elias S.M."/>
            <person name="Hasan A.M."/>
            <person name="Jahan S."/>
            <person name="Shafiuddin M."/>
            <person name="Mahmood N."/>
            <person name="Shommy N.S."/>
        </authorList>
    </citation>
    <scope>NUCLEOTIDE SEQUENCE [LARGE SCALE GENOMIC DNA]</scope>
    <source>
        <strain evidence="8">cv. O-4</strain>
    </source>
</reference>
<protein>
    <submittedName>
        <fullName evidence="7">Uncharacterized protein</fullName>
    </submittedName>
</protein>
<keyword evidence="6" id="KW-1133">Transmembrane helix</keyword>
<name>A0A1R3HYP9_9ROSI</name>
<comment type="caution">
    <text evidence="7">The sequence shown here is derived from an EMBL/GenBank/DDBJ whole genome shotgun (WGS) entry which is preliminary data.</text>
</comment>
<evidence type="ECO:0000256" key="6">
    <source>
        <dbReference type="SAM" id="Phobius"/>
    </source>
</evidence>
<evidence type="ECO:0000256" key="3">
    <source>
        <dbReference type="ARBA" id="ARBA00022771"/>
    </source>
</evidence>
<keyword evidence="6" id="KW-0812">Transmembrane</keyword>
<organism evidence="7 8">
    <name type="scientific">Corchorus olitorius</name>
    <dbReference type="NCBI Taxonomy" id="93759"/>
    <lineage>
        <taxon>Eukaryota</taxon>
        <taxon>Viridiplantae</taxon>
        <taxon>Streptophyta</taxon>
        <taxon>Embryophyta</taxon>
        <taxon>Tracheophyta</taxon>
        <taxon>Spermatophyta</taxon>
        <taxon>Magnoliopsida</taxon>
        <taxon>eudicotyledons</taxon>
        <taxon>Gunneridae</taxon>
        <taxon>Pentapetalae</taxon>
        <taxon>rosids</taxon>
        <taxon>malvids</taxon>
        <taxon>Malvales</taxon>
        <taxon>Malvaceae</taxon>
        <taxon>Grewioideae</taxon>
        <taxon>Apeibeae</taxon>
        <taxon>Corchorus</taxon>
    </lineage>
</organism>
<dbReference type="PANTHER" id="PTHR46151">
    <property type="entry name" value="NEP1-INTERACTING PROTEIN-LIKE 2"/>
    <property type="match status" value="1"/>
</dbReference>
<feature type="transmembrane region" description="Helical" evidence="6">
    <location>
        <begin position="39"/>
        <end position="62"/>
    </location>
</feature>
<keyword evidence="3" id="KW-0863">Zinc-finger</keyword>
<dbReference type="GO" id="GO:0008270">
    <property type="term" value="F:zinc ion binding"/>
    <property type="evidence" value="ECO:0007669"/>
    <property type="project" value="UniProtKB-KW"/>
</dbReference>
<evidence type="ECO:0000313" key="7">
    <source>
        <dbReference type="EMBL" id="OMO75476.1"/>
    </source>
</evidence>
<accession>A0A1R3HYP9</accession>
<evidence type="ECO:0000256" key="2">
    <source>
        <dbReference type="ARBA" id="ARBA00022723"/>
    </source>
</evidence>
<keyword evidence="4" id="KW-0862">Zinc</keyword>
<dbReference type="AlphaFoldDB" id="A0A1R3HYP9"/>
<evidence type="ECO:0000313" key="8">
    <source>
        <dbReference type="Proteomes" id="UP000187203"/>
    </source>
</evidence>
<dbReference type="STRING" id="93759.A0A1R3HYP9"/>
<evidence type="ECO:0000256" key="5">
    <source>
        <dbReference type="ARBA" id="ARBA00023136"/>
    </source>
</evidence>